<keyword evidence="1" id="KW-1133">Transmembrane helix</keyword>
<feature type="transmembrane region" description="Helical" evidence="1">
    <location>
        <begin position="35"/>
        <end position="53"/>
    </location>
</feature>
<reference evidence="3" key="1">
    <citation type="submission" date="2016-01" db="EMBL/GenBank/DDBJ databases">
        <authorList>
            <person name="Peeters Charlotte."/>
        </authorList>
    </citation>
    <scope>NUCLEOTIDE SEQUENCE [LARGE SCALE GENOMIC DNA]</scope>
</reference>
<keyword evidence="1" id="KW-0812">Transmembrane</keyword>
<evidence type="ECO:0000313" key="2">
    <source>
        <dbReference type="EMBL" id="SAK76781.1"/>
    </source>
</evidence>
<evidence type="ECO:0000256" key="1">
    <source>
        <dbReference type="SAM" id="Phobius"/>
    </source>
</evidence>
<keyword evidence="3" id="KW-1185">Reference proteome</keyword>
<feature type="transmembrane region" description="Helical" evidence="1">
    <location>
        <begin position="60"/>
        <end position="77"/>
    </location>
</feature>
<dbReference type="RefSeq" id="WP_157696206.1">
    <property type="nucleotide sequence ID" value="NZ_FCOI02000019.1"/>
</dbReference>
<dbReference type="Proteomes" id="UP000054624">
    <property type="component" value="Unassembled WGS sequence"/>
</dbReference>
<dbReference type="EMBL" id="FCOI02000019">
    <property type="protein sequence ID" value="SAK76781.1"/>
    <property type="molecule type" value="Genomic_DNA"/>
</dbReference>
<dbReference type="AlphaFoldDB" id="A0A158C3F1"/>
<organism evidence="2 3">
    <name type="scientific">Caballeronia temeraria</name>
    <dbReference type="NCBI Taxonomy" id="1777137"/>
    <lineage>
        <taxon>Bacteria</taxon>
        <taxon>Pseudomonadati</taxon>
        <taxon>Pseudomonadota</taxon>
        <taxon>Betaproteobacteria</taxon>
        <taxon>Burkholderiales</taxon>
        <taxon>Burkholderiaceae</taxon>
        <taxon>Caballeronia</taxon>
    </lineage>
</organism>
<name>A0A158C3F1_9BURK</name>
<dbReference type="STRING" id="1777137.AWB76_05053"/>
<protein>
    <submittedName>
        <fullName evidence="2">Uncharacterized protein</fullName>
    </submittedName>
</protein>
<keyword evidence="1" id="KW-0472">Membrane</keyword>
<proteinExistence type="predicted"/>
<sequence length="81" mass="8586">MRLSVSDTPVAVRIGRLSDIETLKNQQLGKLTERGALLGAFVGAASFGNAASLKQIRDEYLPIAIGSLLAIALYVLTNASR</sequence>
<evidence type="ECO:0000313" key="3">
    <source>
        <dbReference type="Proteomes" id="UP000054624"/>
    </source>
</evidence>
<gene>
    <name evidence="2" type="ORF">AWB76_05053</name>
</gene>
<accession>A0A158C3F1</accession>